<sequence>MTRTPAAGRTPHLLGARDRHTHRGTYRGSHVHSQGGPRVLTHARQRDRRTPTRVRFNPHWPDVDRLIFDMALAAARPGDTIVLNVGRHHVLLLDHLWLDLMPLSPGIRDAIARGVHVLFVGQPETCATWWRSFYDLKAHDAT</sequence>
<protein>
    <submittedName>
        <fullName evidence="2">Uncharacterized protein</fullName>
    </submittedName>
</protein>
<dbReference type="Proteomes" id="UP001501821">
    <property type="component" value="Unassembled WGS sequence"/>
</dbReference>
<keyword evidence="3" id="KW-1185">Reference proteome</keyword>
<proteinExistence type="predicted"/>
<accession>A0ABP7I3J9</accession>
<evidence type="ECO:0000256" key="1">
    <source>
        <dbReference type="SAM" id="MobiDB-lite"/>
    </source>
</evidence>
<evidence type="ECO:0000313" key="2">
    <source>
        <dbReference type="EMBL" id="GAA3811013.1"/>
    </source>
</evidence>
<gene>
    <name evidence="2" type="ORF">GCM10022242_11880</name>
</gene>
<evidence type="ECO:0000313" key="3">
    <source>
        <dbReference type="Proteomes" id="UP001501821"/>
    </source>
</evidence>
<feature type="region of interest" description="Disordered" evidence="1">
    <location>
        <begin position="1"/>
        <end position="36"/>
    </location>
</feature>
<reference evidence="3" key="1">
    <citation type="journal article" date="2019" name="Int. J. Syst. Evol. Microbiol.">
        <title>The Global Catalogue of Microorganisms (GCM) 10K type strain sequencing project: providing services to taxonomists for standard genome sequencing and annotation.</title>
        <authorList>
            <consortium name="The Broad Institute Genomics Platform"/>
            <consortium name="The Broad Institute Genome Sequencing Center for Infectious Disease"/>
            <person name="Wu L."/>
            <person name="Ma J."/>
        </authorList>
    </citation>
    <scope>NUCLEOTIDE SEQUENCE [LARGE SCALE GENOMIC DNA]</scope>
    <source>
        <strain evidence="3">JCM 16953</strain>
    </source>
</reference>
<comment type="caution">
    <text evidence="2">The sequence shown here is derived from an EMBL/GenBank/DDBJ whole genome shotgun (WGS) entry which is preliminary data.</text>
</comment>
<dbReference type="EMBL" id="BAABAH010000003">
    <property type="protein sequence ID" value="GAA3811013.1"/>
    <property type="molecule type" value="Genomic_DNA"/>
</dbReference>
<name>A0ABP7I3J9_9ACTN</name>
<organism evidence="2 3">
    <name type="scientific">Nocardioides panacisoli</name>
    <dbReference type="NCBI Taxonomy" id="627624"/>
    <lineage>
        <taxon>Bacteria</taxon>
        <taxon>Bacillati</taxon>
        <taxon>Actinomycetota</taxon>
        <taxon>Actinomycetes</taxon>
        <taxon>Propionibacteriales</taxon>
        <taxon>Nocardioidaceae</taxon>
        <taxon>Nocardioides</taxon>
    </lineage>
</organism>